<dbReference type="OrthoDB" id="78535at2759"/>
<evidence type="ECO:0000313" key="2">
    <source>
        <dbReference type="EMBL" id="EEY70664.1"/>
    </source>
</evidence>
<dbReference type="RefSeq" id="XP_002998318.1">
    <property type="nucleotide sequence ID" value="XM_002998272.1"/>
</dbReference>
<feature type="transmembrane region" description="Helical" evidence="1">
    <location>
        <begin position="488"/>
        <end position="511"/>
    </location>
</feature>
<keyword evidence="1 2" id="KW-0812">Transmembrane</keyword>
<evidence type="ECO:0000313" key="3">
    <source>
        <dbReference type="Proteomes" id="UP000006643"/>
    </source>
</evidence>
<evidence type="ECO:0000256" key="1">
    <source>
        <dbReference type="SAM" id="Phobius"/>
    </source>
</evidence>
<gene>
    <name evidence="2" type="ORF">PITG_06141</name>
</gene>
<dbReference type="VEuPathDB" id="FungiDB:PITG_06141"/>
<protein>
    <submittedName>
        <fullName evidence="2">Transmembrane protein, putative</fullName>
    </submittedName>
</protein>
<dbReference type="KEGG" id="pif:PITG_06141"/>
<dbReference type="STRING" id="403677.D0N6H3"/>
<dbReference type="GeneID" id="9472289"/>
<dbReference type="EMBL" id="DS028126">
    <property type="protein sequence ID" value="EEY70664.1"/>
    <property type="molecule type" value="Genomic_DNA"/>
</dbReference>
<dbReference type="Proteomes" id="UP000006643">
    <property type="component" value="Unassembled WGS sequence"/>
</dbReference>
<keyword evidence="1" id="KW-0472">Membrane</keyword>
<proteinExistence type="predicted"/>
<reference evidence="3" key="1">
    <citation type="journal article" date="2009" name="Nature">
        <title>Genome sequence and analysis of the Irish potato famine pathogen Phytophthora infestans.</title>
        <authorList>
            <consortium name="The Broad Institute Genome Sequencing Platform"/>
            <person name="Haas B.J."/>
            <person name="Kamoun S."/>
            <person name="Zody M.C."/>
            <person name="Jiang R.H."/>
            <person name="Handsaker R.E."/>
            <person name="Cano L.M."/>
            <person name="Grabherr M."/>
            <person name="Kodira C.D."/>
            <person name="Raffaele S."/>
            <person name="Torto-Alalibo T."/>
            <person name="Bozkurt T.O."/>
            <person name="Ah-Fong A.M."/>
            <person name="Alvarado L."/>
            <person name="Anderson V.L."/>
            <person name="Armstrong M.R."/>
            <person name="Avrova A."/>
            <person name="Baxter L."/>
            <person name="Beynon J."/>
            <person name="Boevink P.C."/>
            <person name="Bollmann S.R."/>
            <person name="Bos J.I."/>
            <person name="Bulone V."/>
            <person name="Cai G."/>
            <person name="Cakir C."/>
            <person name="Carrington J.C."/>
            <person name="Chawner M."/>
            <person name="Conti L."/>
            <person name="Costanzo S."/>
            <person name="Ewan R."/>
            <person name="Fahlgren N."/>
            <person name="Fischbach M.A."/>
            <person name="Fugelstad J."/>
            <person name="Gilroy E.M."/>
            <person name="Gnerre S."/>
            <person name="Green P.J."/>
            <person name="Grenville-Briggs L.J."/>
            <person name="Griffith J."/>
            <person name="Grunwald N.J."/>
            <person name="Horn K."/>
            <person name="Horner N.R."/>
            <person name="Hu C.H."/>
            <person name="Huitema E."/>
            <person name="Jeong D.H."/>
            <person name="Jones A.M."/>
            <person name="Jones J.D."/>
            <person name="Jones R.W."/>
            <person name="Karlsson E.K."/>
            <person name="Kunjeti S.G."/>
            <person name="Lamour K."/>
            <person name="Liu Z."/>
            <person name="Ma L."/>
            <person name="Maclean D."/>
            <person name="Chibucos M.C."/>
            <person name="McDonald H."/>
            <person name="McWalters J."/>
            <person name="Meijer H.J."/>
            <person name="Morgan W."/>
            <person name="Morris P.F."/>
            <person name="Munro C.A."/>
            <person name="O'Neill K."/>
            <person name="Ospina-Giraldo M."/>
            <person name="Pinzon A."/>
            <person name="Pritchard L."/>
            <person name="Ramsahoye B."/>
            <person name="Ren Q."/>
            <person name="Restrepo S."/>
            <person name="Roy S."/>
            <person name="Sadanandom A."/>
            <person name="Savidor A."/>
            <person name="Schornack S."/>
            <person name="Schwartz D.C."/>
            <person name="Schumann U.D."/>
            <person name="Schwessinger B."/>
            <person name="Seyer L."/>
            <person name="Sharpe T."/>
            <person name="Silvar C."/>
            <person name="Song J."/>
            <person name="Studholme D.J."/>
            <person name="Sykes S."/>
            <person name="Thines M."/>
            <person name="van de Vondervoort P.J."/>
            <person name="Phuntumart V."/>
            <person name="Wawra S."/>
            <person name="Weide R."/>
            <person name="Win J."/>
            <person name="Young C."/>
            <person name="Zhou S."/>
            <person name="Fry W."/>
            <person name="Meyers B.C."/>
            <person name="van West P."/>
            <person name="Ristaino J."/>
            <person name="Govers F."/>
            <person name="Birch P.R."/>
            <person name="Whisson S.C."/>
            <person name="Judelson H.S."/>
            <person name="Nusbaum C."/>
        </authorList>
    </citation>
    <scope>NUCLEOTIDE SEQUENCE [LARGE SCALE GENOMIC DNA]</scope>
    <source>
        <strain evidence="3">T30-4</strain>
    </source>
</reference>
<dbReference type="HOGENOM" id="CLU_332759_0_0_1"/>
<feature type="transmembrane region" description="Helical" evidence="1">
    <location>
        <begin position="523"/>
        <end position="546"/>
    </location>
</feature>
<organism evidence="2 3">
    <name type="scientific">Phytophthora infestans (strain T30-4)</name>
    <name type="common">Potato late blight agent</name>
    <dbReference type="NCBI Taxonomy" id="403677"/>
    <lineage>
        <taxon>Eukaryota</taxon>
        <taxon>Sar</taxon>
        <taxon>Stramenopiles</taxon>
        <taxon>Oomycota</taxon>
        <taxon>Peronosporomycetes</taxon>
        <taxon>Peronosporales</taxon>
        <taxon>Peronosporaceae</taxon>
        <taxon>Phytophthora</taxon>
    </lineage>
</organism>
<name>D0N6H3_PHYIT</name>
<dbReference type="eggNOG" id="ENOG502R0KB">
    <property type="taxonomic scope" value="Eukaryota"/>
</dbReference>
<keyword evidence="1" id="KW-1133">Transmembrane helix</keyword>
<feature type="transmembrane region" description="Helical" evidence="1">
    <location>
        <begin position="243"/>
        <end position="268"/>
    </location>
</feature>
<dbReference type="AlphaFoldDB" id="D0N6H3"/>
<sequence>MTITGAAPAHYDWNFACCGGCSSSQREDAYNGKFATGSLVFIWDIKLKTDPQPACLVTFPYDPALNEQVGERRVRSGRRVGTSYPIDNDYDYLCCEQRGTCRALNEDASGKCQCLKRWGYTGGHCQNSVYDVAKVVNDVVFPNCTNMSSVHHLLPDLRSYLLSFDYDVAITRATTSNAPTGFLDVLESGSYRQFGWSAMTFFALASSFFVLVFILHMMWNLCFSKCSCHRYTKFKIYSKRQKIKWGTFMMVVIVASNAAALMTFFVVFNDIKPLAESVFTVLNKTLPSNLTTFEAKFLSPLDDLLSNGYKEPNGDSIFLQSIQEHSIIDLEPHVFLDNQSYADDIIGKPVFHLLDPLAKYSALYPTVNNNSMDCEDMNITQPSVTSRMTIGGQTGCFKCKTCFAIVELIAQAKTSWRRQIFEVQIDMLLAKNDLKNFSVTSSSLTPTIRNFLDRMHLMCSDFREVSNRLATAYDDIANEIQHLSLCGLYALCVLCGLSIPLGASAFAHGILAGKRRVGRATCFCVEIAFLLALILTGVLYTMSLMLQDGIVVLRRLEENTYAFLPSIQSAEDVNRLLFDQNFVETTGMAGTLAFSDTLRVPPHPTSATDEPDRFNFTELYDMPVLFALGDLTARPDEALIELFAWNEKFVSRHYEELKQLALFDAEVETPYNETQHQDLLNSTIQKLMDPDKDGELVTPNDLLEIETVFNKSWRGISDKGLERNTIIQTQWLFVAQLYNQKQKLEVYVATISRYISKIHQPLDDLIIKTQTMENAEFQLKAPVEFVTDLIRASKIADCNFNGNCAWFRSALNNLFDLFQQMVLKAERAAISCAVTATTLLLSRLCTNTFTSRMRQNMVKVYSSG</sequence>
<dbReference type="OMA" id="SYRQFGW"/>
<feature type="transmembrane region" description="Helical" evidence="1">
    <location>
        <begin position="194"/>
        <end position="222"/>
    </location>
</feature>
<accession>D0N6H3</accession>
<keyword evidence="3" id="KW-1185">Reference proteome</keyword>
<dbReference type="InParanoid" id="D0N6H3"/>